<evidence type="ECO:0000256" key="1">
    <source>
        <dbReference type="SAM" id="MobiDB-lite"/>
    </source>
</evidence>
<name>F9WRW2_TRYVY</name>
<dbReference type="VEuPathDB" id="TriTrypDB:TvY486_0030740"/>
<proteinExistence type="predicted"/>
<gene>
    <name evidence="3" type="ORF">TvY486_0030740</name>
</gene>
<evidence type="ECO:0000313" key="3">
    <source>
        <dbReference type="EMBL" id="CCD20297.1"/>
    </source>
</evidence>
<feature type="region of interest" description="Disordered" evidence="1">
    <location>
        <begin position="341"/>
        <end position="402"/>
    </location>
</feature>
<sequence length="422" mass="44199">MRAAEAFLALAVCVASRAALGAIDKTGIGSAEAGKLCGLSGALKATARRALEEAAALRGKVAAAAQAMEAAEEALSEAGLKADTKVSALLDDMLRVTLDNGTKTGRTALIAQLALRDQETAADLARRAMNTAGKIDQWVNTAFSIISKREANGRVCINDAGTKGQVTAGGNLMNGNGNALETPNATTASTKPIPAACRNGWPDAATDWKQIDQALEKGKSDVFKDVTIEQPKNTGLDNMCVLTTIPDETHPGTYRQTTVAGIWTTQANVTHNLVLEYTAKEEMTQMKALAAQMASSQSEHAAGVTWSRACTWAGHNLCEHEGKKRALGSIERTVATLAAEKRRVATRTKRSTQEASAQAAAGTEEKEETDAKSTSDPQEATSEGGAQVTTSAAGHRAEHTGRAQTHLHAWLGAAALAWAAEN</sequence>
<feature type="chain" id="PRO_5003389538" evidence="2">
    <location>
        <begin position="22"/>
        <end position="422"/>
    </location>
</feature>
<evidence type="ECO:0000256" key="2">
    <source>
        <dbReference type="SAM" id="SignalP"/>
    </source>
</evidence>
<reference evidence="3 4" key="1">
    <citation type="journal article" date="2012" name="Proc. Natl. Acad. Sci. U.S.A.">
        <title>Antigenic diversity is generated by distinct evolutionary mechanisms in African trypanosome species.</title>
        <authorList>
            <person name="Jackson A.P."/>
            <person name="Berry A."/>
            <person name="Aslett M."/>
            <person name="Allison H.C."/>
            <person name="Burton P."/>
            <person name="Vavrova-Anderson J."/>
            <person name="Brown R."/>
            <person name="Browne H."/>
            <person name="Corton N."/>
            <person name="Hauser H."/>
            <person name="Gamble J."/>
            <person name="Gilderthorp R."/>
            <person name="Marcello L."/>
            <person name="McQuillan J."/>
            <person name="Otto T.D."/>
            <person name="Quail M.A."/>
            <person name="Sanders M.J."/>
            <person name="van Tonder A."/>
            <person name="Ginger M.L."/>
            <person name="Field M.C."/>
            <person name="Barry J.D."/>
            <person name="Hertz-Fowler C."/>
            <person name="Berriman M."/>
        </authorList>
    </citation>
    <scope>NUCLEOTIDE SEQUENCE</scope>
    <source>
        <strain evidence="3 4">Y486</strain>
    </source>
</reference>
<feature type="signal peptide" evidence="2">
    <location>
        <begin position="1"/>
        <end position="21"/>
    </location>
</feature>
<evidence type="ECO:0000313" key="4">
    <source>
        <dbReference type="Proteomes" id="UP000009027"/>
    </source>
</evidence>
<organism evidence="3 4">
    <name type="scientific">Trypanosoma vivax (strain Y486)</name>
    <dbReference type="NCBI Taxonomy" id="1055687"/>
    <lineage>
        <taxon>Eukaryota</taxon>
        <taxon>Discoba</taxon>
        <taxon>Euglenozoa</taxon>
        <taxon>Kinetoplastea</taxon>
        <taxon>Metakinetoplastina</taxon>
        <taxon>Trypanosomatida</taxon>
        <taxon>Trypanosomatidae</taxon>
        <taxon>Trypanosoma</taxon>
        <taxon>Duttonella</taxon>
    </lineage>
</organism>
<dbReference type="EMBL" id="CAEX01005233">
    <property type="protein sequence ID" value="CCD20297.1"/>
    <property type="molecule type" value="Genomic_DNA"/>
</dbReference>
<feature type="compositionally biased region" description="Polar residues" evidence="1">
    <location>
        <begin position="372"/>
        <end position="381"/>
    </location>
</feature>
<dbReference type="Proteomes" id="UP000009027">
    <property type="component" value="Unassembled WGS sequence"/>
</dbReference>
<protein>
    <submittedName>
        <fullName evidence="3">Uncharacterized protein</fullName>
    </submittedName>
</protein>
<keyword evidence="2" id="KW-0732">Signal</keyword>
<accession>F9WRW2</accession>
<keyword evidence="4" id="KW-1185">Reference proteome</keyword>
<dbReference type="AlphaFoldDB" id="F9WRW2"/>